<protein>
    <submittedName>
        <fullName evidence="1">Uncharacterized protein</fullName>
    </submittedName>
</protein>
<sequence>MSNLIRFLRTLVSERDSAEQLDEKYLSQAVDVADLEHRIEELEHRTANEGLFQTQAPAHGFASRGGALW</sequence>
<reference evidence="1" key="1">
    <citation type="submission" date="2016-10" db="EMBL/GenBank/DDBJ databases">
        <title>Sequence of Gallionella enrichment culture.</title>
        <authorList>
            <person name="Poehlein A."/>
            <person name="Muehling M."/>
            <person name="Daniel R."/>
        </authorList>
    </citation>
    <scope>NUCLEOTIDE SEQUENCE</scope>
</reference>
<evidence type="ECO:0000313" key="1">
    <source>
        <dbReference type="EMBL" id="OIQ88571.1"/>
    </source>
</evidence>
<gene>
    <name evidence="1" type="ORF">GALL_295500</name>
</gene>
<dbReference type="InterPro" id="IPR021946">
    <property type="entry name" value="DUF3563"/>
</dbReference>
<comment type="caution">
    <text evidence="1">The sequence shown here is derived from an EMBL/GenBank/DDBJ whole genome shotgun (WGS) entry which is preliminary data.</text>
</comment>
<organism evidence="1">
    <name type="scientific">mine drainage metagenome</name>
    <dbReference type="NCBI Taxonomy" id="410659"/>
    <lineage>
        <taxon>unclassified sequences</taxon>
        <taxon>metagenomes</taxon>
        <taxon>ecological metagenomes</taxon>
    </lineage>
</organism>
<dbReference type="Pfam" id="PF12086">
    <property type="entry name" value="DUF3563"/>
    <property type="match status" value="1"/>
</dbReference>
<accession>A0A1J5RG23</accession>
<dbReference type="EMBL" id="MLJW01000367">
    <property type="protein sequence ID" value="OIQ88571.1"/>
    <property type="molecule type" value="Genomic_DNA"/>
</dbReference>
<dbReference type="AlphaFoldDB" id="A0A1J5RG23"/>
<name>A0A1J5RG23_9ZZZZ</name>
<proteinExistence type="predicted"/>